<dbReference type="EMBL" id="CAJA01000128">
    <property type="protein sequence ID" value="CCH72942.1"/>
    <property type="molecule type" value="Genomic_DNA"/>
</dbReference>
<evidence type="ECO:0000256" key="3">
    <source>
        <dbReference type="ARBA" id="ARBA00022679"/>
    </source>
</evidence>
<evidence type="ECO:0000256" key="7">
    <source>
        <dbReference type="ARBA" id="ARBA00022771"/>
    </source>
</evidence>
<keyword evidence="8 12" id="KW-0862">Zinc</keyword>
<evidence type="ECO:0000313" key="18">
    <source>
        <dbReference type="Proteomes" id="UP000035763"/>
    </source>
</evidence>
<comment type="domain">
    <text evidence="12">Contains an N-terminal zinc-binding domain, a central core domain that contains the primase activity, and a C-terminal DnaB-binding domain.</text>
</comment>
<keyword evidence="3 12" id="KW-0808">Transferase</keyword>
<dbReference type="InterPro" id="IPR016136">
    <property type="entry name" value="DNA_helicase_N/primase_C"/>
</dbReference>
<dbReference type="GO" id="GO:0006269">
    <property type="term" value="P:DNA replication, synthesis of primer"/>
    <property type="evidence" value="ECO:0007669"/>
    <property type="project" value="UniProtKB-UniRule"/>
</dbReference>
<evidence type="ECO:0000256" key="13">
    <source>
        <dbReference type="PIRNR" id="PIRNR002811"/>
    </source>
</evidence>
<dbReference type="InterPro" id="IPR030846">
    <property type="entry name" value="DnaG_bac"/>
</dbReference>
<keyword evidence="9" id="KW-0460">Magnesium</keyword>
<evidence type="ECO:0000256" key="10">
    <source>
        <dbReference type="ARBA" id="ARBA00023125"/>
    </source>
</evidence>
<evidence type="ECO:0000256" key="5">
    <source>
        <dbReference type="ARBA" id="ARBA00022705"/>
    </source>
</evidence>
<dbReference type="STRING" id="1193182.BN11_2130004"/>
<keyword evidence="5 12" id="KW-0235">DNA replication</keyword>
<dbReference type="PROSITE" id="PS50880">
    <property type="entry name" value="TOPRIM"/>
    <property type="match status" value="1"/>
</dbReference>
<protein>
    <recommendedName>
        <fullName evidence="12 13">DNA primase</fullName>
        <ecNumber evidence="12">2.7.7.101</ecNumber>
    </recommendedName>
</protein>
<dbReference type="Pfam" id="PF01807">
    <property type="entry name" value="Zn_ribbon_DnaG"/>
    <property type="match status" value="1"/>
</dbReference>
<dbReference type="RefSeq" id="WP_048698401.1">
    <property type="nucleotide sequence ID" value="NZ_HG764815.1"/>
</dbReference>
<dbReference type="HAMAP" id="MF_00974">
    <property type="entry name" value="DNA_primase_DnaG"/>
    <property type="match status" value="1"/>
</dbReference>
<comment type="function">
    <text evidence="12 13">RNA polymerase that catalyzes the synthesis of short RNA molecules used as primers for DNA polymerase during DNA replication.</text>
</comment>
<dbReference type="GO" id="GO:1990077">
    <property type="term" value="C:primosome complex"/>
    <property type="evidence" value="ECO:0007669"/>
    <property type="project" value="UniProtKB-KW"/>
</dbReference>
<keyword evidence="6 12" id="KW-0479">Metal-binding</keyword>
<dbReference type="Gene3D" id="3.90.580.10">
    <property type="entry name" value="Zinc finger, CHC2-type domain"/>
    <property type="match status" value="1"/>
</dbReference>
<dbReference type="EC" id="2.7.7.101" evidence="12"/>
<comment type="subunit">
    <text evidence="12">Monomer. Interacts with DnaB.</text>
</comment>
<evidence type="ECO:0000256" key="9">
    <source>
        <dbReference type="ARBA" id="ARBA00022842"/>
    </source>
</evidence>
<feature type="region of interest" description="Disordered" evidence="15">
    <location>
        <begin position="444"/>
        <end position="465"/>
    </location>
</feature>
<feature type="domain" description="Toprim" evidence="16">
    <location>
        <begin position="264"/>
        <end position="369"/>
    </location>
</feature>
<dbReference type="CDD" id="cd03364">
    <property type="entry name" value="TOPRIM_DnaG_primases"/>
    <property type="match status" value="1"/>
</dbReference>
<dbReference type="Gene3D" id="3.90.980.10">
    <property type="entry name" value="DNA primase, catalytic core, N-terminal domain"/>
    <property type="match status" value="1"/>
</dbReference>
<comment type="cofactor">
    <cofactor evidence="12 13 14">
        <name>Zn(2+)</name>
        <dbReference type="ChEBI" id="CHEBI:29105"/>
    </cofactor>
    <text evidence="12 13 14">Binds 1 zinc ion per monomer.</text>
</comment>
<comment type="similarity">
    <text evidence="12 13">Belongs to the DnaG primase family.</text>
</comment>
<keyword evidence="2 12" id="KW-0639">Primosome</keyword>
<keyword evidence="18" id="KW-1185">Reference proteome</keyword>
<evidence type="ECO:0000256" key="15">
    <source>
        <dbReference type="SAM" id="MobiDB-lite"/>
    </source>
</evidence>
<dbReference type="PANTHER" id="PTHR30313">
    <property type="entry name" value="DNA PRIMASE"/>
    <property type="match status" value="1"/>
</dbReference>
<dbReference type="InterPro" id="IPR002694">
    <property type="entry name" value="Znf_CHC2"/>
</dbReference>
<evidence type="ECO:0000256" key="2">
    <source>
        <dbReference type="ARBA" id="ARBA00022515"/>
    </source>
</evidence>
<organism evidence="17 18">
    <name type="scientific">Nostocoides australiense Ben110</name>
    <dbReference type="NCBI Taxonomy" id="1193182"/>
    <lineage>
        <taxon>Bacteria</taxon>
        <taxon>Bacillati</taxon>
        <taxon>Actinomycetota</taxon>
        <taxon>Actinomycetes</taxon>
        <taxon>Micrococcales</taxon>
        <taxon>Intrasporangiaceae</taxon>
        <taxon>Nostocoides</taxon>
    </lineage>
</organism>
<accession>W6JVE5</accession>
<dbReference type="GO" id="GO:0005737">
    <property type="term" value="C:cytoplasm"/>
    <property type="evidence" value="ECO:0007669"/>
    <property type="project" value="TreeGrafter"/>
</dbReference>
<dbReference type="InterPro" id="IPR050219">
    <property type="entry name" value="DnaG_primase"/>
</dbReference>
<dbReference type="Pfam" id="PF08278">
    <property type="entry name" value="DnaG_DnaB_bind"/>
    <property type="match status" value="1"/>
</dbReference>
<dbReference type="OrthoDB" id="9803773at2"/>
<dbReference type="GO" id="GO:0000428">
    <property type="term" value="C:DNA-directed RNA polymerase complex"/>
    <property type="evidence" value="ECO:0007669"/>
    <property type="project" value="UniProtKB-KW"/>
</dbReference>
<dbReference type="SMART" id="SM00493">
    <property type="entry name" value="TOPRIM"/>
    <property type="match status" value="1"/>
</dbReference>
<dbReference type="NCBIfam" id="TIGR01391">
    <property type="entry name" value="dnaG"/>
    <property type="match status" value="1"/>
</dbReference>
<dbReference type="GO" id="GO:0008270">
    <property type="term" value="F:zinc ion binding"/>
    <property type="evidence" value="ECO:0007669"/>
    <property type="project" value="UniProtKB-UniRule"/>
</dbReference>
<dbReference type="AlphaFoldDB" id="W6JVE5"/>
<dbReference type="Gene3D" id="1.10.860.10">
    <property type="entry name" value="DNAb Helicase, Chain A"/>
    <property type="match status" value="1"/>
</dbReference>
<evidence type="ECO:0000256" key="6">
    <source>
        <dbReference type="ARBA" id="ARBA00022723"/>
    </source>
</evidence>
<dbReference type="InterPro" id="IPR006171">
    <property type="entry name" value="TOPRIM_dom"/>
</dbReference>
<evidence type="ECO:0000256" key="12">
    <source>
        <dbReference type="HAMAP-Rule" id="MF_00974"/>
    </source>
</evidence>
<dbReference type="PIRSF" id="PIRSF002811">
    <property type="entry name" value="DnaG"/>
    <property type="match status" value="1"/>
</dbReference>
<dbReference type="InterPro" id="IPR036977">
    <property type="entry name" value="DNA_primase_Znf_CHC2"/>
</dbReference>
<dbReference type="InterPro" id="IPR006295">
    <property type="entry name" value="DNA_primase_DnaG"/>
</dbReference>
<dbReference type="SMART" id="SM00400">
    <property type="entry name" value="ZnF_CHCC"/>
    <property type="match status" value="1"/>
</dbReference>
<dbReference type="Proteomes" id="UP000035763">
    <property type="component" value="Unassembled WGS sequence"/>
</dbReference>
<reference evidence="17 18" key="1">
    <citation type="journal article" date="2013" name="ISME J.">
        <title>A metabolic model for members of the genus Tetrasphaera involved in enhanced biological phosphorus removal.</title>
        <authorList>
            <person name="Kristiansen R."/>
            <person name="Nguyen H.T.T."/>
            <person name="Saunders A.M."/>
            <person name="Nielsen J.L."/>
            <person name="Wimmer R."/>
            <person name="Le V.Q."/>
            <person name="McIlroy S.J."/>
            <person name="Petrovski S."/>
            <person name="Seviour R.J."/>
            <person name="Calteau A."/>
            <person name="Nielsen K.L."/>
            <person name="Nielsen P.H."/>
        </authorList>
    </citation>
    <scope>NUCLEOTIDE SEQUENCE [LARGE SCALE GENOMIC DNA]</scope>
    <source>
        <strain evidence="17 18">Ben110</strain>
    </source>
</reference>
<evidence type="ECO:0000256" key="11">
    <source>
        <dbReference type="ARBA" id="ARBA00023163"/>
    </source>
</evidence>
<comment type="caution">
    <text evidence="17">The sequence shown here is derived from an EMBL/GenBank/DDBJ whole genome shotgun (WGS) entry which is preliminary data.</text>
</comment>
<comment type="catalytic activity">
    <reaction evidence="12">
        <text>ssDNA + n NTP = ssDNA/pppN(pN)n-1 hybrid + (n-1) diphosphate.</text>
        <dbReference type="EC" id="2.7.7.101"/>
    </reaction>
</comment>
<evidence type="ECO:0000259" key="16">
    <source>
        <dbReference type="PROSITE" id="PS50880"/>
    </source>
</evidence>
<dbReference type="InterPro" id="IPR037068">
    <property type="entry name" value="DNA_primase_core_N_sf"/>
</dbReference>
<evidence type="ECO:0000256" key="1">
    <source>
        <dbReference type="ARBA" id="ARBA00022478"/>
    </source>
</evidence>
<keyword evidence="1 12" id="KW-0240">DNA-directed RNA polymerase</keyword>
<gene>
    <name evidence="12 17" type="primary">dnaG</name>
    <name evidence="17" type="ORF">BN11_2130004</name>
</gene>
<dbReference type="Pfam" id="PF10410">
    <property type="entry name" value="DnaB_bind"/>
    <property type="match status" value="1"/>
</dbReference>
<keyword evidence="11 12" id="KW-0804">Transcription</keyword>
<name>W6JVE5_9MICO</name>
<dbReference type="Gene3D" id="3.40.1360.10">
    <property type="match status" value="1"/>
</dbReference>
<keyword evidence="10 12" id="KW-0238">DNA-binding</keyword>
<dbReference type="GO" id="GO:0003899">
    <property type="term" value="F:DNA-directed RNA polymerase activity"/>
    <property type="evidence" value="ECO:0007669"/>
    <property type="project" value="UniProtKB-UniRule"/>
</dbReference>
<dbReference type="InterPro" id="IPR013264">
    <property type="entry name" value="DNAG_N"/>
</dbReference>
<evidence type="ECO:0000256" key="14">
    <source>
        <dbReference type="PIRSR" id="PIRSR002811-1"/>
    </source>
</evidence>
<dbReference type="FunFam" id="3.90.580.10:FF:000001">
    <property type="entry name" value="DNA primase"/>
    <property type="match status" value="1"/>
</dbReference>
<evidence type="ECO:0000256" key="8">
    <source>
        <dbReference type="ARBA" id="ARBA00022833"/>
    </source>
</evidence>
<dbReference type="Pfam" id="PF13662">
    <property type="entry name" value="Toprim_4"/>
    <property type="match status" value="1"/>
</dbReference>
<dbReference type="InterPro" id="IPR019475">
    <property type="entry name" value="DNA_primase_DnaB-bd"/>
</dbReference>
<feature type="zinc finger region" description="CHC2-type" evidence="12 14">
    <location>
        <begin position="41"/>
        <end position="65"/>
    </location>
</feature>
<proteinExistence type="inferred from homology"/>
<dbReference type="InterPro" id="IPR013173">
    <property type="entry name" value="DNA_primase_DnaG_DnaB-bd_dom"/>
</dbReference>
<dbReference type="Pfam" id="PF08275">
    <property type="entry name" value="DNAG_N"/>
    <property type="match status" value="1"/>
</dbReference>
<evidence type="ECO:0000313" key="17">
    <source>
        <dbReference type="EMBL" id="CCH72942.1"/>
    </source>
</evidence>
<dbReference type="GO" id="GO:0003677">
    <property type="term" value="F:DNA binding"/>
    <property type="evidence" value="ECO:0007669"/>
    <property type="project" value="UniProtKB-KW"/>
</dbReference>
<dbReference type="PANTHER" id="PTHR30313:SF2">
    <property type="entry name" value="DNA PRIMASE"/>
    <property type="match status" value="1"/>
</dbReference>
<dbReference type="SUPFAM" id="SSF57783">
    <property type="entry name" value="Zinc beta-ribbon"/>
    <property type="match status" value="1"/>
</dbReference>
<evidence type="ECO:0000256" key="4">
    <source>
        <dbReference type="ARBA" id="ARBA00022695"/>
    </source>
</evidence>
<dbReference type="InterPro" id="IPR034151">
    <property type="entry name" value="TOPRIM_DnaG_bac"/>
</dbReference>
<keyword evidence="4 12" id="KW-0548">Nucleotidyltransferase</keyword>
<sequence length="637" mass="69235">MAVRIRAEDIAAVKDRTSIVDVVRDHVTLRSAGVGSLKGLCPFHDEKTPSFTVRESAGTFHCFGCGEGGDVVAFVQKIDHLSFVEAVERLASRLGMELQREEGGAGGPEGGLGRRSRLVEAHRIAQEFYTDLLIKSPDARAARDFLRQRDFNGAQCEPFGVGFSPRGGEDLARLLRGKGFSDEELTLAGLVGRGARGIYDRFRGRLMWPIRDTSGDTIGFGARRIFDDDRIEAKYLNTTETTIYKKSQVLYGIDLAKKTISKGRQAVVVEGYTDVMAAHLSGVESAVATCGTAFGVDHIKLLRRLMRDEPGLDPARIVFTFDGDAAGQKAAMKAFAEDQRWTAQSFVAVAAEGMDPCDLRLRKGAEAVKALVEDAVPMFEFAVRTLIARCDLDTAEGRVQAMKVAAPVINSVKDPSLRPEYQRTVAGWIGVGVEQLADQMRRAGTLKAPNEGPRRREADAPEPDSAELAAAYQMPDLRDPLVNAEAQLLQVLLQYPNAVSPDVYDTVPPEAFVAPAHRAVFDAIRSVVVTEGMTLVQWVDAVTHLAPLAAQPLVSALSVATLPTSIDAATGGPDQRYVDSLVARVREVSLTREIANAMSLMRRLSSDPDADPEQVRDVGTHLQTVQRQLALLREGVS</sequence>
<keyword evidence="7 12" id="KW-0863">Zinc-finger</keyword>
<dbReference type="SUPFAM" id="SSF56731">
    <property type="entry name" value="DNA primase core"/>
    <property type="match status" value="1"/>
</dbReference>